<keyword evidence="1 6" id="KW-0812">Transmembrane</keyword>
<sequence>MSRLIGGWKVGTRLAACFTMIVTLFGGAALVGLNALRTQDEAVEHMKQMTLLSRDIQEIKYFNSDVSGWQTAYAWEAALGDPAEAVKPEAVSRAGYLEVAGRLRTHLDSVETSAMTAEQKKDFETLVVDWEAFLSMDDTIAALFAQGTRQAADQANALIGGDSWDIYYRIQKTTEKLVDSVRSDSDAAAAAAAEASSSAQRQMGIAVVVALVVAVPLLGVVRRSITVPLAQAVAALKALAAKDLTRRTDTSAMGGELREMGTAINEAVDVLRDAVSQIKGGAEQMSHASDVMRASATKVVAGSDAAASRVDSAAAAAEEVSGNAEMVAAGAQEMSASIQEISRSASEAASVAGEAVAAAGSASTRVQRLSTSSSEIGAVVKAINAIAEQTNLLALNATIEAARAGEAGKGFAVVASEVKDLAQETAKATEDIAARVRAIQADSDGAVDIINGFQDVIGRINDYVTTIASAVEEQSATTAGMGESVSEAASGSARIAENVAAVAETVAEAHHAVRESMTIIDELSLMAEEMTGQARTFIV</sequence>
<gene>
    <name evidence="9" type="ORF">ACFOWE_31010</name>
</gene>
<dbReference type="InterPro" id="IPR004090">
    <property type="entry name" value="Chemotax_Me-accpt_rcpt"/>
</dbReference>
<dbReference type="PRINTS" id="PR00260">
    <property type="entry name" value="CHEMTRNSDUCR"/>
</dbReference>
<evidence type="ECO:0000256" key="3">
    <source>
        <dbReference type="ARBA" id="ARBA00023224"/>
    </source>
</evidence>
<proteinExistence type="inferred from homology"/>
<name>A0ABV8ILQ2_9ACTN</name>
<dbReference type="SMART" id="SM00283">
    <property type="entry name" value="MA"/>
    <property type="match status" value="1"/>
</dbReference>
<dbReference type="PANTHER" id="PTHR32089:SF112">
    <property type="entry name" value="LYSOZYME-LIKE PROTEIN-RELATED"/>
    <property type="match status" value="1"/>
</dbReference>
<dbReference type="Pfam" id="PF00672">
    <property type="entry name" value="HAMP"/>
    <property type="match status" value="1"/>
</dbReference>
<dbReference type="InterPro" id="IPR004089">
    <property type="entry name" value="MCPsignal_dom"/>
</dbReference>
<reference evidence="10" key="1">
    <citation type="journal article" date="2019" name="Int. J. Syst. Evol. Microbiol.">
        <title>The Global Catalogue of Microorganisms (GCM) 10K type strain sequencing project: providing services to taxonomists for standard genome sequencing and annotation.</title>
        <authorList>
            <consortium name="The Broad Institute Genomics Platform"/>
            <consortium name="The Broad Institute Genome Sequencing Center for Infectious Disease"/>
            <person name="Wu L."/>
            <person name="Ma J."/>
        </authorList>
    </citation>
    <scope>NUCLEOTIDE SEQUENCE [LARGE SCALE GENOMIC DNA]</scope>
    <source>
        <strain evidence="10">TBRC 4489</strain>
    </source>
</reference>
<dbReference type="EMBL" id="JBHSBM010000059">
    <property type="protein sequence ID" value="MFC4062745.1"/>
    <property type="molecule type" value="Genomic_DNA"/>
</dbReference>
<keyword evidence="6" id="KW-0472">Membrane</keyword>
<comment type="caution">
    <text evidence="9">The sequence shown here is derived from an EMBL/GenBank/DDBJ whole genome shotgun (WGS) entry which is preliminary data.</text>
</comment>
<keyword evidence="10" id="KW-1185">Reference proteome</keyword>
<accession>A0ABV8ILQ2</accession>
<feature type="domain" description="Methyl-accepting transducer" evidence="7">
    <location>
        <begin position="281"/>
        <end position="514"/>
    </location>
</feature>
<evidence type="ECO:0000256" key="4">
    <source>
        <dbReference type="ARBA" id="ARBA00029447"/>
    </source>
</evidence>
<protein>
    <submittedName>
        <fullName evidence="9">Methyl-accepting chemotaxis protein</fullName>
    </submittedName>
</protein>
<evidence type="ECO:0000259" key="8">
    <source>
        <dbReference type="PROSITE" id="PS50885"/>
    </source>
</evidence>
<dbReference type="PANTHER" id="PTHR32089">
    <property type="entry name" value="METHYL-ACCEPTING CHEMOTAXIS PROTEIN MCPB"/>
    <property type="match status" value="1"/>
</dbReference>
<dbReference type="SMART" id="SM00304">
    <property type="entry name" value="HAMP"/>
    <property type="match status" value="2"/>
</dbReference>
<feature type="domain" description="HAMP" evidence="8">
    <location>
        <begin position="223"/>
        <end position="276"/>
    </location>
</feature>
<dbReference type="PROSITE" id="PS50111">
    <property type="entry name" value="CHEMOTAXIS_TRANSDUC_2"/>
    <property type="match status" value="1"/>
</dbReference>
<dbReference type="Pfam" id="PF00015">
    <property type="entry name" value="MCPsignal"/>
    <property type="match status" value="1"/>
</dbReference>
<evidence type="ECO:0000256" key="1">
    <source>
        <dbReference type="ARBA" id="ARBA00022692"/>
    </source>
</evidence>
<feature type="transmembrane region" description="Helical" evidence="6">
    <location>
        <begin position="12"/>
        <end position="36"/>
    </location>
</feature>
<dbReference type="SUPFAM" id="SSF58104">
    <property type="entry name" value="Methyl-accepting chemotaxis protein (MCP) signaling domain"/>
    <property type="match status" value="1"/>
</dbReference>
<dbReference type="PROSITE" id="PS50885">
    <property type="entry name" value="HAMP"/>
    <property type="match status" value="1"/>
</dbReference>
<keyword evidence="3 5" id="KW-0807">Transducer</keyword>
<evidence type="ECO:0000313" key="9">
    <source>
        <dbReference type="EMBL" id="MFC4062745.1"/>
    </source>
</evidence>
<evidence type="ECO:0000256" key="6">
    <source>
        <dbReference type="SAM" id="Phobius"/>
    </source>
</evidence>
<dbReference type="InterPro" id="IPR003660">
    <property type="entry name" value="HAMP_dom"/>
</dbReference>
<evidence type="ECO:0000256" key="5">
    <source>
        <dbReference type="PROSITE-ProRule" id="PRU00284"/>
    </source>
</evidence>
<evidence type="ECO:0000256" key="2">
    <source>
        <dbReference type="ARBA" id="ARBA00022989"/>
    </source>
</evidence>
<dbReference type="Proteomes" id="UP001595850">
    <property type="component" value="Unassembled WGS sequence"/>
</dbReference>
<organism evidence="9 10">
    <name type="scientific">Planomonospora corallina</name>
    <dbReference type="NCBI Taxonomy" id="1806052"/>
    <lineage>
        <taxon>Bacteria</taxon>
        <taxon>Bacillati</taxon>
        <taxon>Actinomycetota</taxon>
        <taxon>Actinomycetes</taxon>
        <taxon>Streptosporangiales</taxon>
        <taxon>Streptosporangiaceae</taxon>
        <taxon>Planomonospora</taxon>
    </lineage>
</organism>
<evidence type="ECO:0000259" key="7">
    <source>
        <dbReference type="PROSITE" id="PS50111"/>
    </source>
</evidence>
<keyword evidence="2 6" id="KW-1133">Transmembrane helix</keyword>
<comment type="similarity">
    <text evidence="4">Belongs to the methyl-accepting chemotaxis (MCP) protein family.</text>
</comment>
<dbReference type="RefSeq" id="WP_377294139.1">
    <property type="nucleotide sequence ID" value="NZ_JBHSBM010000059.1"/>
</dbReference>
<evidence type="ECO:0000313" key="10">
    <source>
        <dbReference type="Proteomes" id="UP001595850"/>
    </source>
</evidence>
<dbReference type="Gene3D" id="1.10.287.950">
    <property type="entry name" value="Methyl-accepting chemotaxis protein"/>
    <property type="match status" value="1"/>
</dbReference>
<feature type="transmembrane region" description="Helical" evidence="6">
    <location>
        <begin position="203"/>
        <end position="221"/>
    </location>
</feature>